<keyword evidence="3 7" id="KW-0479">Metal-binding</keyword>
<dbReference type="InterPro" id="IPR001128">
    <property type="entry name" value="Cyt_P450"/>
</dbReference>
<keyword evidence="9" id="KW-1185">Reference proteome</keyword>
<dbReference type="PRINTS" id="PR00359">
    <property type="entry name" value="BP450"/>
</dbReference>
<gene>
    <name evidence="8" type="ORF">SAMN00768000_2218</name>
</gene>
<dbReference type="PANTHER" id="PTHR46696">
    <property type="entry name" value="P450, PUTATIVE (EUROFUNG)-RELATED"/>
    <property type="match status" value="1"/>
</dbReference>
<dbReference type="InterPro" id="IPR017972">
    <property type="entry name" value="Cyt_P450_CS"/>
</dbReference>
<keyword evidence="4 7" id="KW-0560">Oxidoreductase</keyword>
<dbReference type="CDD" id="cd20625">
    <property type="entry name" value="CYP164-like"/>
    <property type="match status" value="1"/>
</dbReference>
<dbReference type="InterPro" id="IPR002397">
    <property type="entry name" value="Cyt_P450_B"/>
</dbReference>
<keyword evidence="5 7" id="KW-0408">Iron</keyword>
<protein>
    <submittedName>
        <fullName evidence="8">Cytochrome P450</fullName>
    </submittedName>
</protein>
<evidence type="ECO:0000256" key="3">
    <source>
        <dbReference type="ARBA" id="ARBA00022723"/>
    </source>
</evidence>
<evidence type="ECO:0000256" key="2">
    <source>
        <dbReference type="ARBA" id="ARBA00022617"/>
    </source>
</evidence>
<dbReference type="OrthoDB" id="9801155at2"/>
<dbReference type="Proteomes" id="UP000192660">
    <property type="component" value="Unassembled WGS sequence"/>
</dbReference>
<reference evidence="9" key="1">
    <citation type="submission" date="2017-04" db="EMBL/GenBank/DDBJ databases">
        <authorList>
            <person name="Varghese N."/>
            <person name="Submissions S."/>
        </authorList>
    </citation>
    <scope>NUCLEOTIDE SEQUENCE [LARGE SCALE GENOMIC DNA]</scope>
    <source>
        <strain evidence="9">DSM 9293</strain>
    </source>
</reference>
<evidence type="ECO:0000313" key="8">
    <source>
        <dbReference type="EMBL" id="SMC05390.1"/>
    </source>
</evidence>
<evidence type="ECO:0000256" key="1">
    <source>
        <dbReference type="ARBA" id="ARBA00010617"/>
    </source>
</evidence>
<dbReference type="GO" id="GO:0005506">
    <property type="term" value="F:iron ion binding"/>
    <property type="evidence" value="ECO:0007669"/>
    <property type="project" value="InterPro"/>
</dbReference>
<dbReference type="GO" id="GO:0020037">
    <property type="term" value="F:heme binding"/>
    <property type="evidence" value="ECO:0007669"/>
    <property type="project" value="InterPro"/>
</dbReference>
<dbReference type="GO" id="GO:0004497">
    <property type="term" value="F:monooxygenase activity"/>
    <property type="evidence" value="ECO:0007669"/>
    <property type="project" value="UniProtKB-KW"/>
</dbReference>
<keyword evidence="2 7" id="KW-0349">Heme</keyword>
<dbReference type="Pfam" id="PF00067">
    <property type="entry name" value="p450"/>
    <property type="match status" value="2"/>
</dbReference>
<dbReference type="RefSeq" id="WP_084661597.1">
    <property type="nucleotide sequence ID" value="NZ_FWWY01000001.1"/>
</dbReference>
<accession>A0A1W1WH66</accession>
<keyword evidence="6 7" id="KW-0503">Monooxygenase</keyword>
<organism evidence="8 9">
    <name type="scientific">Sulfobacillus thermosulfidooxidans (strain DSM 9293 / VKM B-1269 / AT-1)</name>
    <dbReference type="NCBI Taxonomy" id="929705"/>
    <lineage>
        <taxon>Bacteria</taxon>
        <taxon>Bacillati</taxon>
        <taxon>Bacillota</taxon>
        <taxon>Clostridia</taxon>
        <taxon>Eubacteriales</taxon>
        <taxon>Clostridiales Family XVII. Incertae Sedis</taxon>
        <taxon>Sulfobacillus</taxon>
    </lineage>
</organism>
<dbReference type="PROSITE" id="PS00086">
    <property type="entry name" value="CYTOCHROME_P450"/>
    <property type="match status" value="1"/>
</dbReference>
<dbReference type="GO" id="GO:0016705">
    <property type="term" value="F:oxidoreductase activity, acting on paired donors, with incorporation or reduction of molecular oxygen"/>
    <property type="evidence" value="ECO:0007669"/>
    <property type="project" value="InterPro"/>
</dbReference>
<evidence type="ECO:0000256" key="7">
    <source>
        <dbReference type="RuleBase" id="RU000461"/>
    </source>
</evidence>
<proteinExistence type="inferred from homology"/>
<dbReference type="Gene3D" id="1.10.630.10">
    <property type="entry name" value="Cytochrome P450"/>
    <property type="match status" value="1"/>
</dbReference>
<dbReference type="PRINTS" id="PR00385">
    <property type="entry name" value="P450"/>
</dbReference>
<dbReference type="AlphaFoldDB" id="A0A1W1WH66"/>
<evidence type="ECO:0000256" key="4">
    <source>
        <dbReference type="ARBA" id="ARBA00023002"/>
    </source>
</evidence>
<dbReference type="PANTHER" id="PTHR46696:SF1">
    <property type="entry name" value="CYTOCHROME P450 YJIB-RELATED"/>
    <property type="match status" value="1"/>
</dbReference>
<sequence>MAMDEAMMQLSGKWFHALGISQAQFAANPYPVYRHWQQTSPIKELAPGQWMILNYHDVRTILMDDRFIKRTPVPRTPPPKFHTLPVLSPSMLVTNPPDHTRLRSLVNRAFQPKHLERLRPYIAELAGELLDSFVNNGGGNLVEDYAFPLPALVIAELLGVPAKDRSLFRSLSQKIALMIDPTQEPAIRQQGQEARWELLDYFHHLAQHKKQNPGDDLLSALLQVQGQEGTLSAGELLTMSLLLLVAGHETTTNLISLGTYRLLMTPSALDELRLNPALWTSAVEECLRFESPVQLDGRMAQQDVRMGDQIIPEGASVTLVLAQANRDPVVFSNPDTFDIHRHPNMHLAFGRGIHMCLGASLARMEATIAFSQLFRYTLELHGDPVFNPNVLLRGLKSLPLIVKGAQ</sequence>
<dbReference type="FunFam" id="1.10.630.10:FF:000018">
    <property type="entry name" value="Cytochrome P450 monooxygenase"/>
    <property type="match status" value="1"/>
</dbReference>
<evidence type="ECO:0000256" key="6">
    <source>
        <dbReference type="ARBA" id="ARBA00023033"/>
    </source>
</evidence>
<dbReference type="EMBL" id="FWWY01000001">
    <property type="protein sequence ID" value="SMC05390.1"/>
    <property type="molecule type" value="Genomic_DNA"/>
</dbReference>
<dbReference type="SUPFAM" id="SSF48264">
    <property type="entry name" value="Cytochrome P450"/>
    <property type="match status" value="1"/>
</dbReference>
<name>A0A1W1WH66_SULTA</name>
<dbReference type="InterPro" id="IPR036396">
    <property type="entry name" value="Cyt_P450_sf"/>
</dbReference>
<evidence type="ECO:0000313" key="9">
    <source>
        <dbReference type="Proteomes" id="UP000192660"/>
    </source>
</evidence>
<evidence type="ECO:0000256" key="5">
    <source>
        <dbReference type="ARBA" id="ARBA00023004"/>
    </source>
</evidence>
<comment type="similarity">
    <text evidence="1 7">Belongs to the cytochrome P450 family.</text>
</comment>
<dbReference type="STRING" id="28034.BFX07_09130"/>